<dbReference type="Proteomes" id="UP001557470">
    <property type="component" value="Unassembled WGS sequence"/>
</dbReference>
<protein>
    <submittedName>
        <fullName evidence="2">Uncharacterized protein</fullName>
    </submittedName>
</protein>
<organism evidence="2 3">
    <name type="scientific">Umbra pygmaea</name>
    <name type="common">Eastern mudminnow</name>
    <dbReference type="NCBI Taxonomy" id="75934"/>
    <lineage>
        <taxon>Eukaryota</taxon>
        <taxon>Metazoa</taxon>
        <taxon>Chordata</taxon>
        <taxon>Craniata</taxon>
        <taxon>Vertebrata</taxon>
        <taxon>Euteleostomi</taxon>
        <taxon>Actinopterygii</taxon>
        <taxon>Neopterygii</taxon>
        <taxon>Teleostei</taxon>
        <taxon>Protacanthopterygii</taxon>
        <taxon>Esociformes</taxon>
        <taxon>Umbridae</taxon>
        <taxon>Umbra</taxon>
    </lineage>
</organism>
<accession>A0ABD0WV67</accession>
<evidence type="ECO:0000256" key="1">
    <source>
        <dbReference type="SAM" id="MobiDB-lite"/>
    </source>
</evidence>
<dbReference type="AlphaFoldDB" id="A0ABD0WV67"/>
<evidence type="ECO:0000313" key="3">
    <source>
        <dbReference type="Proteomes" id="UP001557470"/>
    </source>
</evidence>
<proteinExistence type="predicted"/>
<sequence length="144" mass="15246">MEAAGTPVANNRRGQEGRGSSGQQKDSKETAQGWMGPTMPPSKKAQSPSSGSGATQGLSPLYREAEAADLSLSLSASFSKAEDEELTSLSWLHESTDLLNSFSHSGLRSVSPLQDSDGHLLPPTPPPPPPLTRVTPPPTTWPWE</sequence>
<feature type="region of interest" description="Disordered" evidence="1">
    <location>
        <begin position="102"/>
        <end position="144"/>
    </location>
</feature>
<dbReference type="EMBL" id="JAGEUA010000008">
    <property type="protein sequence ID" value="KAL0967582.1"/>
    <property type="molecule type" value="Genomic_DNA"/>
</dbReference>
<feature type="compositionally biased region" description="Polar residues" evidence="1">
    <location>
        <begin position="44"/>
        <end position="58"/>
    </location>
</feature>
<reference evidence="2 3" key="1">
    <citation type="submission" date="2024-06" db="EMBL/GenBank/DDBJ databases">
        <authorList>
            <person name="Pan Q."/>
            <person name="Wen M."/>
            <person name="Jouanno E."/>
            <person name="Zahm M."/>
            <person name="Klopp C."/>
            <person name="Cabau C."/>
            <person name="Louis A."/>
            <person name="Berthelot C."/>
            <person name="Parey E."/>
            <person name="Roest Crollius H."/>
            <person name="Montfort J."/>
            <person name="Robinson-Rechavi M."/>
            <person name="Bouchez O."/>
            <person name="Lampietro C."/>
            <person name="Lopez Roques C."/>
            <person name="Donnadieu C."/>
            <person name="Postlethwait J."/>
            <person name="Bobe J."/>
            <person name="Verreycken H."/>
            <person name="Guiguen Y."/>
        </authorList>
    </citation>
    <scope>NUCLEOTIDE SEQUENCE [LARGE SCALE GENOMIC DNA]</scope>
    <source>
        <strain evidence="2">Up_M1</strain>
        <tissue evidence="2">Testis</tissue>
    </source>
</reference>
<gene>
    <name evidence="2" type="ORF">UPYG_G00254080</name>
</gene>
<comment type="caution">
    <text evidence="2">The sequence shown here is derived from an EMBL/GenBank/DDBJ whole genome shotgun (WGS) entry which is preliminary data.</text>
</comment>
<name>A0ABD0WV67_UMBPY</name>
<feature type="compositionally biased region" description="Polar residues" evidence="1">
    <location>
        <begin position="102"/>
        <end position="114"/>
    </location>
</feature>
<evidence type="ECO:0000313" key="2">
    <source>
        <dbReference type="EMBL" id="KAL0967582.1"/>
    </source>
</evidence>
<feature type="region of interest" description="Disordered" evidence="1">
    <location>
        <begin position="1"/>
        <end position="62"/>
    </location>
</feature>
<keyword evidence="3" id="KW-1185">Reference proteome</keyword>
<feature type="compositionally biased region" description="Pro residues" evidence="1">
    <location>
        <begin position="122"/>
        <end position="144"/>
    </location>
</feature>